<dbReference type="GO" id="GO:0005524">
    <property type="term" value="F:ATP binding"/>
    <property type="evidence" value="ECO:0007669"/>
    <property type="project" value="UniProtKB-KW"/>
</dbReference>
<evidence type="ECO:0000256" key="7">
    <source>
        <dbReference type="ARBA" id="ARBA00022840"/>
    </source>
</evidence>
<reference evidence="15" key="1">
    <citation type="journal article" date="2023" name="Mol. Biol. Evol.">
        <title>Third-Generation Sequencing Reveals the Adaptive Role of the Epigenome in Three Deep-Sea Polychaetes.</title>
        <authorList>
            <person name="Perez M."/>
            <person name="Aroh O."/>
            <person name="Sun Y."/>
            <person name="Lan Y."/>
            <person name="Juniper S.K."/>
            <person name="Young C.R."/>
            <person name="Angers B."/>
            <person name="Qian P.Y."/>
        </authorList>
    </citation>
    <scope>NUCLEOTIDE SEQUENCE</scope>
    <source>
        <strain evidence="15">R07B-5</strain>
    </source>
</reference>
<keyword evidence="7" id="KW-0067">ATP-binding</keyword>
<comment type="catalytic activity">
    <reaction evidence="1">
        <text>ATP = 3',5'-cyclic AMP + diphosphate</text>
        <dbReference type="Rhea" id="RHEA:15389"/>
        <dbReference type="ChEBI" id="CHEBI:30616"/>
        <dbReference type="ChEBI" id="CHEBI:33019"/>
        <dbReference type="ChEBI" id="CHEBI:58165"/>
        <dbReference type="EC" id="4.6.1.1"/>
    </reaction>
</comment>
<dbReference type="GO" id="GO:0004016">
    <property type="term" value="F:adenylate cyclase activity"/>
    <property type="evidence" value="ECO:0007669"/>
    <property type="project" value="UniProtKB-EC"/>
</dbReference>
<keyword evidence="16" id="KW-1185">Reference proteome</keyword>
<dbReference type="PANTHER" id="PTHR45627:SF1">
    <property type="entry name" value="ADENYLATE CYCLASE TYPE 8"/>
    <property type="match status" value="1"/>
</dbReference>
<dbReference type="Proteomes" id="UP001209878">
    <property type="component" value="Unassembled WGS sequence"/>
</dbReference>
<comment type="subcellular location">
    <subcellularLocation>
        <location evidence="2">Membrane</location>
        <topology evidence="2">Multi-pass membrane protein</topology>
    </subcellularLocation>
</comment>
<dbReference type="GO" id="GO:0005886">
    <property type="term" value="C:plasma membrane"/>
    <property type="evidence" value="ECO:0007669"/>
    <property type="project" value="TreeGrafter"/>
</dbReference>
<evidence type="ECO:0000256" key="2">
    <source>
        <dbReference type="ARBA" id="ARBA00004141"/>
    </source>
</evidence>
<dbReference type="PANTHER" id="PTHR45627">
    <property type="entry name" value="ADENYLATE CYCLASE TYPE 1"/>
    <property type="match status" value="1"/>
</dbReference>
<dbReference type="EC" id="4.6.1.1" evidence="3"/>
<dbReference type="AlphaFoldDB" id="A0AAD9N554"/>
<keyword evidence="8" id="KW-0460">Magnesium</keyword>
<keyword evidence="11" id="KW-0456">Lyase</keyword>
<feature type="transmembrane region" description="Helical" evidence="13">
    <location>
        <begin position="243"/>
        <end position="263"/>
    </location>
</feature>
<dbReference type="GO" id="GO:0035556">
    <property type="term" value="P:intracellular signal transduction"/>
    <property type="evidence" value="ECO:0007669"/>
    <property type="project" value="InterPro"/>
</dbReference>
<evidence type="ECO:0000256" key="1">
    <source>
        <dbReference type="ARBA" id="ARBA00001593"/>
    </source>
</evidence>
<evidence type="ECO:0000256" key="4">
    <source>
        <dbReference type="ARBA" id="ARBA00022692"/>
    </source>
</evidence>
<evidence type="ECO:0000256" key="5">
    <source>
        <dbReference type="ARBA" id="ARBA00022723"/>
    </source>
</evidence>
<sequence length="494" mass="55312">MVLAAKEVSTETPLEVEGSTRSNVGVNRKNNSSKCAASASSKRKTWRNMFRQLGFLDTRYEDDGNNNQIRNLIKKREQYTNPFTCLQRQTSMDAKYNAGRKWNRIILPCFNVSFALDETEKRYLQFVSKQIQGTLFLLNGLGALMKAILLLVLAARMGLREDWAFVVFLSGLVATHLTICFATRFTSNAFNLTLATWCLFLTDVLTPMALHDINEVSETCAMCHVLVMIFVTYTLITSTLKVGFCLAMIASSLYIAVMVTLMAESLRVDEAVRKASVYLKLVQVTSAALVLAGAHAAALCTAFLADRSRRAMFAEAYKCDENRSCVEDAVRNQGRLLLSVFPAFALEKLNTCLNSASPSARVRDLSVEKYNGVSILFGDIQGFTSFASGVSATLLVHTLDSLFTTFDLLAQVLLPCDHTPVPFMLRYCFLATTTSAIHAQRASAFSVKCRPVTRRTYATVLRSVDALRALDREQWRQLERTSRYDITKRTRRHK</sequence>
<feature type="compositionally biased region" description="Low complexity" evidence="12">
    <location>
        <begin position="27"/>
        <end position="38"/>
    </location>
</feature>
<feature type="transmembrane region" description="Helical" evidence="13">
    <location>
        <begin position="283"/>
        <end position="305"/>
    </location>
</feature>
<keyword evidence="10 13" id="KW-0472">Membrane</keyword>
<feature type="transmembrane region" description="Helical" evidence="13">
    <location>
        <begin position="135"/>
        <end position="157"/>
    </location>
</feature>
<evidence type="ECO:0000256" key="6">
    <source>
        <dbReference type="ARBA" id="ARBA00022741"/>
    </source>
</evidence>
<organism evidence="15 16">
    <name type="scientific">Ridgeia piscesae</name>
    <name type="common">Tubeworm</name>
    <dbReference type="NCBI Taxonomy" id="27915"/>
    <lineage>
        <taxon>Eukaryota</taxon>
        <taxon>Metazoa</taxon>
        <taxon>Spiralia</taxon>
        <taxon>Lophotrochozoa</taxon>
        <taxon>Annelida</taxon>
        <taxon>Polychaeta</taxon>
        <taxon>Sedentaria</taxon>
        <taxon>Canalipalpata</taxon>
        <taxon>Sabellida</taxon>
        <taxon>Siboglinidae</taxon>
        <taxon>Ridgeia</taxon>
    </lineage>
</organism>
<evidence type="ECO:0000256" key="11">
    <source>
        <dbReference type="ARBA" id="ARBA00023239"/>
    </source>
</evidence>
<dbReference type="PROSITE" id="PS50125">
    <property type="entry name" value="GUANYLATE_CYCLASE_2"/>
    <property type="match status" value="1"/>
</dbReference>
<keyword evidence="4 13" id="KW-0812">Transmembrane</keyword>
<keyword evidence="5" id="KW-0479">Metal-binding</keyword>
<evidence type="ECO:0000256" key="12">
    <source>
        <dbReference type="SAM" id="MobiDB-lite"/>
    </source>
</evidence>
<feature type="transmembrane region" description="Helical" evidence="13">
    <location>
        <begin position="216"/>
        <end position="236"/>
    </location>
</feature>
<evidence type="ECO:0000313" key="15">
    <source>
        <dbReference type="EMBL" id="KAK2157150.1"/>
    </source>
</evidence>
<evidence type="ECO:0000313" key="16">
    <source>
        <dbReference type="Proteomes" id="UP001209878"/>
    </source>
</evidence>
<dbReference type="Pfam" id="PF00211">
    <property type="entry name" value="Guanylate_cyc"/>
    <property type="match status" value="1"/>
</dbReference>
<proteinExistence type="predicted"/>
<evidence type="ECO:0000256" key="8">
    <source>
        <dbReference type="ARBA" id="ARBA00022842"/>
    </source>
</evidence>
<gene>
    <name evidence="15" type="ORF">NP493_1902g00023</name>
</gene>
<feature type="region of interest" description="Disordered" evidence="12">
    <location>
        <begin position="1"/>
        <end position="38"/>
    </location>
</feature>
<protein>
    <recommendedName>
        <fullName evidence="3">adenylate cyclase</fullName>
        <ecNumber evidence="3">4.6.1.1</ecNumber>
    </recommendedName>
</protein>
<keyword evidence="9 13" id="KW-1133">Transmembrane helix</keyword>
<dbReference type="Gene3D" id="3.30.70.1230">
    <property type="entry name" value="Nucleotide cyclase"/>
    <property type="match status" value="1"/>
</dbReference>
<dbReference type="SUPFAM" id="SSF55073">
    <property type="entry name" value="Nucleotide cyclase"/>
    <property type="match status" value="1"/>
</dbReference>
<feature type="transmembrane region" description="Helical" evidence="13">
    <location>
        <begin position="189"/>
        <end position="210"/>
    </location>
</feature>
<accession>A0AAD9N554</accession>
<evidence type="ECO:0000256" key="10">
    <source>
        <dbReference type="ARBA" id="ARBA00023136"/>
    </source>
</evidence>
<evidence type="ECO:0000259" key="14">
    <source>
        <dbReference type="PROSITE" id="PS50125"/>
    </source>
</evidence>
<feature type="transmembrane region" description="Helical" evidence="13">
    <location>
        <begin position="163"/>
        <end position="182"/>
    </location>
</feature>
<dbReference type="GO" id="GO:0007189">
    <property type="term" value="P:adenylate cyclase-activating G protein-coupled receptor signaling pathway"/>
    <property type="evidence" value="ECO:0007669"/>
    <property type="project" value="TreeGrafter"/>
</dbReference>
<name>A0AAD9N554_RIDPI</name>
<dbReference type="GO" id="GO:0046872">
    <property type="term" value="F:metal ion binding"/>
    <property type="evidence" value="ECO:0007669"/>
    <property type="project" value="UniProtKB-KW"/>
</dbReference>
<evidence type="ECO:0000256" key="3">
    <source>
        <dbReference type="ARBA" id="ARBA00012201"/>
    </source>
</evidence>
<evidence type="ECO:0000256" key="9">
    <source>
        <dbReference type="ARBA" id="ARBA00022989"/>
    </source>
</evidence>
<dbReference type="InterPro" id="IPR029787">
    <property type="entry name" value="Nucleotide_cyclase"/>
</dbReference>
<dbReference type="InterPro" id="IPR001054">
    <property type="entry name" value="A/G_cyclase"/>
</dbReference>
<keyword evidence="6" id="KW-0547">Nucleotide-binding</keyword>
<dbReference type="GO" id="GO:0006171">
    <property type="term" value="P:cAMP biosynthetic process"/>
    <property type="evidence" value="ECO:0007669"/>
    <property type="project" value="TreeGrafter"/>
</dbReference>
<feature type="domain" description="Guanylate cyclase" evidence="14">
    <location>
        <begin position="374"/>
        <end position="409"/>
    </location>
</feature>
<evidence type="ECO:0000256" key="13">
    <source>
        <dbReference type="SAM" id="Phobius"/>
    </source>
</evidence>
<comment type="caution">
    <text evidence="15">The sequence shown here is derived from an EMBL/GenBank/DDBJ whole genome shotgun (WGS) entry which is preliminary data.</text>
</comment>
<dbReference type="EMBL" id="JAODUO010001902">
    <property type="protein sequence ID" value="KAK2157150.1"/>
    <property type="molecule type" value="Genomic_DNA"/>
</dbReference>